<proteinExistence type="predicted"/>
<dbReference type="AlphaFoldDB" id="A0AAP2K1U1"/>
<evidence type="ECO:0008006" key="3">
    <source>
        <dbReference type="Google" id="ProtNLM"/>
    </source>
</evidence>
<protein>
    <recommendedName>
        <fullName evidence="3">DNA transfer protein</fullName>
    </recommendedName>
</protein>
<organism evidence="1 2">
    <name type="scientific">Providencia rettgeri</name>
    <dbReference type="NCBI Taxonomy" id="587"/>
    <lineage>
        <taxon>Bacteria</taxon>
        <taxon>Pseudomonadati</taxon>
        <taxon>Pseudomonadota</taxon>
        <taxon>Gammaproteobacteria</taxon>
        <taxon>Enterobacterales</taxon>
        <taxon>Morganellaceae</taxon>
        <taxon>Providencia</taxon>
    </lineage>
</organism>
<gene>
    <name evidence="1" type="ORF">EX242_20915</name>
</gene>
<comment type="caution">
    <text evidence="1">The sequence shown here is derived from an EMBL/GenBank/DDBJ whole genome shotgun (WGS) entry which is preliminary data.</text>
</comment>
<reference evidence="1" key="1">
    <citation type="submission" date="2019-02" db="EMBL/GenBank/DDBJ databases">
        <title>Genomic characterization of isolates from hospital effluents in KZN, South Africa.</title>
        <authorList>
            <person name="Ntshobeni N."/>
            <person name="Allam M."/>
            <person name="Ismail A."/>
            <person name="Amoako D."/>
            <person name="Essack S."/>
            <person name="Chenia H."/>
        </authorList>
    </citation>
    <scope>NUCLEOTIDE SEQUENCE</scope>
    <source>
        <strain evidence="1">AFE97_S1</strain>
    </source>
</reference>
<dbReference type="EMBL" id="SHDO01000034">
    <property type="protein sequence ID" value="MBX6982706.1"/>
    <property type="molecule type" value="Genomic_DNA"/>
</dbReference>
<evidence type="ECO:0000313" key="2">
    <source>
        <dbReference type="Proteomes" id="UP000824410"/>
    </source>
</evidence>
<dbReference type="RefSeq" id="WP_131680978.1">
    <property type="nucleotide sequence ID" value="NZ_ABEXNG020000024.1"/>
</dbReference>
<evidence type="ECO:0000313" key="1">
    <source>
        <dbReference type="EMBL" id="MBX6982706.1"/>
    </source>
</evidence>
<name>A0AAP2K1U1_PRORE</name>
<accession>A0AAP2K1U1</accession>
<dbReference type="Proteomes" id="UP000824410">
    <property type="component" value="Unassembled WGS sequence"/>
</dbReference>
<sequence>MAKPWKEVIASPNYQSLSSEQKAAAQEQYFNEVVAPQVGTNVEQARQQFYSAYPVGKSQLSDAQMANLDIPTDEILAYHNAQKPQKQSEMGNPVVEAGKGLLQTGANVVNIVPEISDALSSFGAWAGQAVGGDGTYQPAPRLQLPDGLQPQDPYAKLAAEIGPYLIPLLSQEKAALALAGTTSKVERAAVRGADMVAENTVGALAQNSDKDNAGSLATDLGVGVAGSGIARAASPLLTKAYNTVVNRGGGGAVNQVAESSIPRTNNEIVNAAKTSSGRESLNAAFSEVSPAVDDAARLTGVDINTLTPAQRSGNAGLQDVEGVLSSVAGPVRDAQEKGLKEITDRLQSDLKRLGAEGGTSSEKTSAIRNRVVGSLNAAEKQQEDAWKNLRNITNPSAREKASNARSQMLADESLSRVDDTSVKKFLAESKKPMTFEQMKEWRGELSDSIGSAIKAGKPNRARKITLVRDALTEDMRVMSSKYGFLDDWEKANNLSRQFFSMRDSARDAFGKSLDNDQLVKNLNSALRNASENGLAPVHKIIKSLPEEERGVMLASALSRGVEKGSRGGESLGAGVKNIGEILTPQNVSAIRQYLPKEADLLSAYGELARNASAYLKKVEQTGRTATSLKELESGVSGVAGQILKASANRGLDLFIGVSAASTAGVGGAAIASGKYLLSRMIEKSIEKRSVKYVVEKALQEGVKAVRAGGSDAAIKAAEKRLMSNPNITKILKQELTPAEYQAIRSAGIISILTGMKDDEEGQ</sequence>